<organism evidence="9 10">
    <name type="scientific">Hungatella effluvii</name>
    <dbReference type="NCBI Taxonomy" id="1096246"/>
    <lineage>
        <taxon>Bacteria</taxon>
        <taxon>Bacillati</taxon>
        <taxon>Bacillota</taxon>
        <taxon>Clostridia</taxon>
        <taxon>Lachnospirales</taxon>
        <taxon>Lachnospiraceae</taxon>
        <taxon>Hungatella</taxon>
    </lineage>
</organism>
<dbReference type="Gene3D" id="1.10.3720.10">
    <property type="entry name" value="MetI-like"/>
    <property type="match status" value="1"/>
</dbReference>
<evidence type="ECO:0000256" key="7">
    <source>
        <dbReference type="RuleBase" id="RU363032"/>
    </source>
</evidence>
<dbReference type="EMBL" id="QJKD01000001">
    <property type="protein sequence ID" value="PXX56779.1"/>
    <property type="molecule type" value="Genomic_DNA"/>
</dbReference>
<evidence type="ECO:0000256" key="1">
    <source>
        <dbReference type="ARBA" id="ARBA00004651"/>
    </source>
</evidence>
<comment type="caution">
    <text evidence="9">The sequence shown here is derived from an EMBL/GenBank/DDBJ whole genome shotgun (WGS) entry which is preliminary data.</text>
</comment>
<evidence type="ECO:0000256" key="2">
    <source>
        <dbReference type="ARBA" id="ARBA00022448"/>
    </source>
</evidence>
<protein>
    <submittedName>
        <fullName evidence="9">Raffinose/stachyose/melibiose transport system permease protein</fullName>
    </submittedName>
</protein>
<feature type="domain" description="ABC transmembrane type-1" evidence="8">
    <location>
        <begin position="79"/>
        <end position="294"/>
    </location>
</feature>
<evidence type="ECO:0000256" key="4">
    <source>
        <dbReference type="ARBA" id="ARBA00022692"/>
    </source>
</evidence>
<feature type="transmembrane region" description="Helical" evidence="7">
    <location>
        <begin position="79"/>
        <end position="104"/>
    </location>
</feature>
<evidence type="ECO:0000256" key="5">
    <source>
        <dbReference type="ARBA" id="ARBA00022989"/>
    </source>
</evidence>
<dbReference type="CDD" id="cd06261">
    <property type="entry name" value="TM_PBP2"/>
    <property type="match status" value="1"/>
</dbReference>
<dbReference type="GeneID" id="86059439"/>
<dbReference type="AlphaFoldDB" id="A0A2V3YDU7"/>
<dbReference type="PROSITE" id="PS50928">
    <property type="entry name" value="ABC_TM1"/>
    <property type="match status" value="1"/>
</dbReference>
<dbReference type="RefSeq" id="WP_110321116.1">
    <property type="nucleotide sequence ID" value="NZ_QJKD01000001.1"/>
</dbReference>
<comment type="similarity">
    <text evidence="7">Belongs to the binding-protein-dependent transport system permease family.</text>
</comment>
<dbReference type="InterPro" id="IPR000515">
    <property type="entry name" value="MetI-like"/>
</dbReference>
<name>A0A2V3YDU7_9FIRM</name>
<evidence type="ECO:0000256" key="6">
    <source>
        <dbReference type="ARBA" id="ARBA00023136"/>
    </source>
</evidence>
<keyword evidence="2 7" id="KW-0813">Transport</keyword>
<feature type="transmembrane region" description="Helical" evidence="7">
    <location>
        <begin position="168"/>
        <end position="192"/>
    </location>
</feature>
<feature type="transmembrane region" description="Helical" evidence="7">
    <location>
        <begin position="116"/>
        <end position="138"/>
    </location>
</feature>
<dbReference type="InterPro" id="IPR035906">
    <property type="entry name" value="MetI-like_sf"/>
</dbReference>
<dbReference type="SUPFAM" id="SSF161098">
    <property type="entry name" value="MetI-like"/>
    <property type="match status" value="1"/>
</dbReference>
<evidence type="ECO:0000313" key="9">
    <source>
        <dbReference type="EMBL" id="PXX56779.1"/>
    </source>
</evidence>
<gene>
    <name evidence="9" type="ORF">DFR60_10183</name>
</gene>
<evidence type="ECO:0000256" key="3">
    <source>
        <dbReference type="ARBA" id="ARBA00022475"/>
    </source>
</evidence>
<keyword evidence="4 7" id="KW-0812">Transmembrane</keyword>
<feature type="transmembrane region" description="Helical" evidence="7">
    <location>
        <begin position="268"/>
        <end position="293"/>
    </location>
</feature>
<feature type="transmembrane region" description="Helical" evidence="7">
    <location>
        <begin position="23"/>
        <end position="46"/>
    </location>
</feature>
<keyword evidence="10" id="KW-1185">Reference proteome</keyword>
<proteinExistence type="inferred from homology"/>
<dbReference type="Proteomes" id="UP000248057">
    <property type="component" value="Unassembled WGS sequence"/>
</dbReference>
<dbReference type="InterPro" id="IPR051393">
    <property type="entry name" value="ABC_transporter_permease"/>
</dbReference>
<evidence type="ECO:0000313" key="10">
    <source>
        <dbReference type="Proteomes" id="UP000248057"/>
    </source>
</evidence>
<keyword evidence="5 7" id="KW-1133">Transmembrane helix</keyword>
<dbReference type="PANTHER" id="PTHR30193">
    <property type="entry name" value="ABC TRANSPORTER PERMEASE PROTEIN"/>
    <property type="match status" value="1"/>
</dbReference>
<feature type="transmembrane region" description="Helical" evidence="7">
    <location>
        <begin position="228"/>
        <end position="248"/>
    </location>
</feature>
<keyword evidence="3" id="KW-1003">Cell membrane</keyword>
<reference evidence="9 10" key="1">
    <citation type="submission" date="2018-05" db="EMBL/GenBank/DDBJ databases">
        <title>Genomic Encyclopedia of Type Strains, Phase IV (KMG-IV): sequencing the most valuable type-strain genomes for metagenomic binning, comparative biology and taxonomic classification.</title>
        <authorList>
            <person name="Goeker M."/>
        </authorList>
    </citation>
    <scope>NUCLEOTIDE SEQUENCE [LARGE SCALE GENOMIC DNA]</scope>
    <source>
        <strain evidence="9 10">DSM 24995</strain>
    </source>
</reference>
<keyword evidence="6 7" id="KW-0472">Membrane</keyword>
<dbReference type="PANTHER" id="PTHR30193:SF37">
    <property type="entry name" value="INNER MEMBRANE ABC TRANSPORTER PERMEASE PROTEIN YCJO"/>
    <property type="match status" value="1"/>
</dbReference>
<dbReference type="GO" id="GO:0055085">
    <property type="term" value="P:transmembrane transport"/>
    <property type="evidence" value="ECO:0007669"/>
    <property type="project" value="InterPro"/>
</dbReference>
<sequence>MDTKKTGRRRLGTTGVMRKMQPYLYILPLFILLGVFKLYSSVYAIYRSFFEWDGGRISVFIGIQNYIALLTDATFGKSLVNLLILLVTSVLKVVTVPLLVAELVMSVKRQFSSNLYKYLLIIPMVVPGVVMILLWRWIYDYNGLLNGILSTLGLENFMHSWLGEQATALGALIFYQFPWVAGIQFLIFLAGLQSIDTSIYEATRIDGIGPVSRLFYIDIPLLTGQFRYLIITTIISTFQAFEHVLIMTNGGPGDSTMVPALHMYNETFSYYNMGYACAMGTVLFLFTLGVTAFNMKYIKGVDSQ</sequence>
<evidence type="ECO:0000259" key="8">
    <source>
        <dbReference type="PROSITE" id="PS50928"/>
    </source>
</evidence>
<dbReference type="GO" id="GO:0005886">
    <property type="term" value="C:plasma membrane"/>
    <property type="evidence" value="ECO:0007669"/>
    <property type="project" value="UniProtKB-SubCell"/>
</dbReference>
<accession>A0A2V3YDU7</accession>
<dbReference type="Pfam" id="PF00528">
    <property type="entry name" value="BPD_transp_1"/>
    <property type="match status" value="1"/>
</dbReference>
<comment type="subcellular location">
    <subcellularLocation>
        <location evidence="1 7">Cell membrane</location>
        <topology evidence="1 7">Multi-pass membrane protein</topology>
    </subcellularLocation>
</comment>